<evidence type="ECO:0000313" key="1">
    <source>
        <dbReference type="EMBL" id="VTT46516.1"/>
    </source>
</evidence>
<protein>
    <submittedName>
        <fullName evidence="1">Uncharacterized protein</fullName>
    </submittedName>
</protein>
<proteinExistence type="predicted"/>
<accession>A0A4V0HDI5</accession>
<dbReference type="Proteomes" id="UP000306241">
    <property type="component" value="Chromosome"/>
</dbReference>
<gene>
    <name evidence="1" type="ORF">NCTC10924_01708</name>
</gene>
<dbReference type="EMBL" id="LR594052">
    <property type="protein sequence ID" value="VTT46516.1"/>
    <property type="molecule type" value="Genomic_DNA"/>
</dbReference>
<evidence type="ECO:0000313" key="2">
    <source>
        <dbReference type="Proteomes" id="UP000306241"/>
    </source>
</evidence>
<dbReference type="RefSeq" id="WP_003084726.1">
    <property type="nucleotide sequence ID" value="NZ_CP070236.1"/>
</dbReference>
<dbReference type="AlphaFoldDB" id="A0A4V0HDI5"/>
<reference evidence="1 2" key="1">
    <citation type="submission" date="2019-05" db="EMBL/GenBank/DDBJ databases">
        <authorList>
            <consortium name="Pathogen Informatics"/>
        </authorList>
    </citation>
    <scope>NUCLEOTIDE SEQUENCE [LARGE SCALE GENOMIC DNA]</scope>
    <source>
        <strain evidence="1 2">NCTC10924</strain>
    </source>
</reference>
<organism evidence="1 2">
    <name type="scientific">Streptococcus porcinus</name>
    <dbReference type="NCBI Taxonomy" id="1340"/>
    <lineage>
        <taxon>Bacteria</taxon>
        <taxon>Bacillati</taxon>
        <taxon>Bacillota</taxon>
        <taxon>Bacilli</taxon>
        <taxon>Lactobacillales</taxon>
        <taxon>Streptococcaceae</taxon>
        <taxon>Streptococcus</taxon>
    </lineage>
</organism>
<sequence>MDVFRRNDILNYIEVYIDKNNSQSKELLKSYNKTEDQYFAIIAKKHFQKKMSYLKNTNKETDNTESANKQIKIFKKKIKQADKIINQYSGLDYIFYDYVKEETEYIEQTDWIWWLP</sequence>
<name>A0A4V0HDI5_STRPO</name>